<keyword evidence="1" id="KW-1185">Reference proteome</keyword>
<dbReference type="InterPro" id="IPR032675">
    <property type="entry name" value="LRR_dom_sf"/>
</dbReference>
<evidence type="ECO:0000313" key="1">
    <source>
        <dbReference type="Proteomes" id="UP000515160"/>
    </source>
</evidence>
<dbReference type="SUPFAM" id="SSF52047">
    <property type="entry name" value="RNI-like"/>
    <property type="match status" value="1"/>
</dbReference>
<dbReference type="RefSeq" id="XP_051859106.1">
    <property type="nucleotide sequence ID" value="XM_052003146.1"/>
</dbReference>
<organism evidence="1 2">
    <name type="scientific">Drosophila albomicans</name>
    <name type="common">Fruit fly</name>
    <dbReference type="NCBI Taxonomy" id="7291"/>
    <lineage>
        <taxon>Eukaryota</taxon>
        <taxon>Metazoa</taxon>
        <taxon>Ecdysozoa</taxon>
        <taxon>Arthropoda</taxon>
        <taxon>Hexapoda</taxon>
        <taxon>Insecta</taxon>
        <taxon>Pterygota</taxon>
        <taxon>Neoptera</taxon>
        <taxon>Endopterygota</taxon>
        <taxon>Diptera</taxon>
        <taxon>Brachycera</taxon>
        <taxon>Muscomorpha</taxon>
        <taxon>Ephydroidea</taxon>
        <taxon>Drosophilidae</taxon>
        <taxon>Drosophila</taxon>
    </lineage>
</organism>
<name>A0A9C6W4K4_DROAB</name>
<dbReference type="AlphaFoldDB" id="A0A9C6W4K4"/>
<accession>A0A9C6W4K4</accession>
<evidence type="ECO:0000313" key="2">
    <source>
        <dbReference type="RefSeq" id="XP_051859106.1"/>
    </source>
</evidence>
<gene>
    <name evidence="2" type="primary">LOC117563919</name>
</gene>
<protein>
    <submittedName>
        <fullName evidence="2">Uncharacterized protein LOC117563919 isoform X1</fullName>
    </submittedName>
</protein>
<dbReference type="GeneID" id="117563919"/>
<proteinExistence type="predicted"/>
<dbReference type="Gene3D" id="3.80.10.10">
    <property type="entry name" value="Ribonuclease Inhibitor"/>
    <property type="match status" value="1"/>
</dbReference>
<sequence length="337" mass="39817">MNLDVLNNDCWLAIIKYLDLTDQFALYDAIQGVSYCLHSSMVYVWRHQISCKLTEVNFKQFKESPEMLDIFLASISPKVQKLHLKFVTMDFLKRGQNFTFPSMKILEYSFNGGNLHYGDFEEAIEIMTKIFCPKEIAKYQRLEELTFIYDDILAMKLRQLANYNTNKRHDILVELLKNRSKDIRRIMFKESISQYNMCTLEKPTNLGQLTLVEYCGINDENLLKLIANLKYLEQLDFIDYNMKISELLLWQIVLTCPSLKILTLSSVLMNFEYGYIYMEDALDNRSLPLTLHWDNTDANEELIRHHFNHPKLKHSFSQLKSDLFSCNMIQIHLRPLQ</sequence>
<reference evidence="2" key="1">
    <citation type="submission" date="2025-08" db="UniProtKB">
        <authorList>
            <consortium name="RefSeq"/>
        </authorList>
    </citation>
    <scope>IDENTIFICATION</scope>
    <source>
        <strain evidence="2">15112-1751.03</strain>
        <tissue evidence="2">Whole Adult</tissue>
    </source>
</reference>
<dbReference type="OrthoDB" id="7850481at2759"/>
<dbReference type="Proteomes" id="UP000515160">
    <property type="component" value="Chromosome 2L"/>
</dbReference>